<evidence type="ECO:0000256" key="1">
    <source>
        <dbReference type="SAM" id="Phobius"/>
    </source>
</evidence>
<reference evidence="2 3" key="1">
    <citation type="submission" date="2012-05" db="EMBL/GenBank/DDBJ databases">
        <authorList>
            <person name="Weinstock G."/>
            <person name="Sodergren E."/>
            <person name="Lobos E.A."/>
            <person name="Fulton L."/>
            <person name="Fulton R."/>
            <person name="Courtney L."/>
            <person name="Fronick C."/>
            <person name="O'Laughlin M."/>
            <person name="Godfrey J."/>
            <person name="Wilson R.M."/>
            <person name="Miner T."/>
            <person name="Farmer C."/>
            <person name="Delehaunty K."/>
            <person name="Cordes M."/>
            <person name="Minx P."/>
            <person name="Tomlinson C."/>
            <person name="Chen J."/>
            <person name="Wollam A."/>
            <person name="Pepin K.H."/>
            <person name="Bhonagiri V."/>
            <person name="Zhang X."/>
            <person name="Suruliraj S."/>
            <person name="Warren W."/>
            <person name="Mitreva M."/>
            <person name="Mardis E.R."/>
            <person name="Wilson R.K."/>
        </authorList>
    </citation>
    <scope>NUCLEOTIDE SEQUENCE [LARGE SCALE GENOMIC DNA]</scope>
    <source>
        <strain evidence="2 3">F0235</strain>
    </source>
</reference>
<evidence type="ECO:0000313" key="3">
    <source>
        <dbReference type="Proteomes" id="UP000010445"/>
    </source>
</evidence>
<protein>
    <recommendedName>
        <fullName evidence="4">DUF3017 domain-containing protein</fullName>
    </recommendedName>
</protein>
<evidence type="ECO:0000313" key="2">
    <source>
        <dbReference type="EMBL" id="EKX87474.1"/>
    </source>
</evidence>
<feature type="transmembrane region" description="Helical" evidence="1">
    <location>
        <begin position="37"/>
        <end position="58"/>
    </location>
</feature>
<proteinExistence type="predicted"/>
<keyword evidence="1" id="KW-0812">Transmembrane</keyword>
<evidence type="ECO:0008006" key="4">
    <source>
        <dbReference type="Google" id="ProtNLM"/>
    </source>
</evidence>
<sequence>MLQGIRGIKHPAKDPQLERALANPHDAGAPPSLLPPVLQYCGLGIFGALLVFALVCGVTDHWRRATFALGVALTWLAGLRLVCDSRVMGVLGVRSRRFDAAFTTTLGVSMMFVAGTVDSLGS</sequence>
<keyword evidence="1" id="KW-0472">Membrane</keyword>
<accession>L1M910</accession>
<dbReference type="HOGENOM" id="CLU_152435_0_0_11"/>
<dbReference type="EMBL" id="AMEM01000044">
    <property type="protein sequence ID" value="EKX87474.1"/>
    <property type="molecule type" value="Genomic_DNA"/>
</dbReference>
<dbReference type="eggNOG" id="ENOG5033CNM">
    <property type="taxonomic scope" value="Bacteria"/>
</dbReference>
<dbReference type="Pfam" id="PF11222">
    <property type="entry name" value="DUF3017"/>
    <property type="match status" value="1"/>
</dbReference>
<organism evidence="2 3">
    <name type="scientific">Corynebacterium durum F0235</name>
    <dbReference type="NCBI Taxonomy" id="1035195"/>
    <lineage>
        <taxon>Bacteria</taxon>
        <taxon>Bacillati</taxon>
        <taxon>Actinomycetota</taxon>
        <taxon>Actinomycetes</taxon>
        <taxon>Mycobacteriales</taxon>
        <taxon>Corynebacteriaceae</taxon>
        <taxon>Corynebacterium</taxon>
    </lineage>
</organism>
<keyword evidence="3" id="KW-1185">Reference proteome</keyword>
<comment type="caution">
    <text evidence="2">The sequence shown here is derived from an EMBL/GenBank/DDBJ whole genome shotgun (WGS) entry which is preliminary data.</text>
</comment>
<dbReference type="PATRIC" id="fig|1035195.3.peg.2511"/>
<dbReference type="InterPro" id="IPR021385">
    <property type="entry name" value="DUF3017"/>
</dbReference>
<dbReference type="AlphaFoldDB" id="L1M910"/>
<dbReference type="Proteomes" id="UP000010445">
    <property type="component" value="Unassembled WGS sequence"/>
</dbReference>
<name>L1M910_9CORY</name>
<keyword evidence="1" id="KW-1133">Transmembrane helix</keyword>
<gene>
    <name evidence="2" type="ORF">HMPREF9997_02800</name>
</gene>
<dbReference type="STRING" id="1035195.HMPREF9997_02800"/>